<feature type="non-terminal residue" evidence="1">
    <location>
        <position position="169"/>
    </location>
</feature>
<keyword evidence="2" id="KW-1185">Reference proteome</keyword>
<accession>A0A087TRP6</accession>
<evidence type="ECO:0000313" key="2">
    <source>
        <dbReference type="Proteomes" id="UP000054359"/>
    </source>
</evidence>
<dbReference type="Proteomes" id="UP000054359">
    <property type="component" value="Unassembled WGS sequence"/>
</dbReference>
<reference evidence="1 2" key="1">
    <citation type="submission" date="2013-11" db="EMBL/GenBank/DDBJ databases">
        <title>Genome sequencing of Stegodyphus mimosarum.</title>
        <authorList>
            <person name="Bechsgaard J."/>
        </authorList>
    </citation>
    <scope>NUCLEOTIDE SEQUENCE [LARGE SCALE GENOMIC DNA]</scope>
</reference>
<dbReference type="OMA" id="PATHIMF"/>
<proteinExistence type="predicted"/>
<organism evidence="1 2">
    <name type="scientific">Stegodyphus mimosarum</name>
    <name type="common">African social velvet spider</name>
    <dbReference type="NCBI Taxonomy" id="407821"/>
    <lineage>
        <taxon>Eukaryota</taxon>
        <taxon>Metazoa</taxon>
        <taxon>Ecdysozoa</taxon>
        <taxon>Arthropoda</taxon>
        <taxon>Chelicerata</taxon>
        <taxon>Arachnida</taxon>
        <taxon>Araneae</taxon>
        <taxon>Araneomorphae</taxon>
        <taxon>Entelegynae</taxon>
        <taxon>Eresoidea</taxon>
        <taxon>Eresidae</taxon>
        <taxon>Stegodyphus</taxon>
    </lineage>
</organism>
<name>A0A087TRP6_STEMI</name>
<evidence type="ECO:0000313" key="1">
    <source>
        <dbReference type="EMBL" id="KFM67785.1"/>
    </source>
</evidence>
<dbReference type="AlphaFoldDB" id="A0A087TRP6"/>
<dbReference type="EMBL" id="KK116437">
    <property type="protein sequence ID" value="KFM67785.1"/>
    <property type="molecule type" value="Genomic_DNA"/>
</dbReference>
<dbReference type="OrthoDB" id="6409290at2759"/>
<sequence length="169" mass="19786">MSLEPAFIHDLRRLLRLSDILNLNDSETKQSFIRMQTRRDFETVDDEAADSYMFAQMCSDCQALRNYFELQKRICCIYGVENTTFGGALKEMEVLIFQLAGYWEDQCKWKDFLEAFCYLKSQLTLELIEFVDEVVERVQTKLDRCSSPTEATRLMKTCVNLQELLPISS</sequence>
<protein>
    <submittedName>
        <fullName evidence="1">Uncharacterized protein</fullName>
    </submittedName>
</protein>
<gene>
    <name evidence="1" type="ORF">X975_07635</name>
</gene>